<dbReference type="InterPro" id="IPR032710">
    <property type="entry name" value="NTF2-like_dom_sf"/>
</dbReference>
<dbReference type="Proteomes" id="UP001147747">
    <property type="component" value="Unassembled WGS sequence"/>
</dbReference>
<comment type="caution">
    <text evidence="2">The sequence shown here is derived from an EMBL/GenBank/DDBJ whole genome shotgun (WGS) entry which is preliminary data.</text>
</comment>
<name>A0A9W9W764_9EURO</name>
<evidence type="ECO:0008006" key="4">
    <source>
        <dbReference type="Google" id="ProtNLM"/>
    </source>
</evidence>
<reference evidence="2" key="2">
    <citation type="journal article" date="2023" name="IMA Fungus">
        <title>Comparative genomic study of the Penicillium genus elucidates a diverse pangenome and 15 lateral gene transfer events.</title>
        <authorList>
            <person name="Petersen C."/>
            <person name="Sorensen T."/>
            <person name="Nielsen M.R."/>
            <person name="Sondergaard T.E."/>
            <person name="Sorensen J.L."/>
            <person name="Fitzpatrick D.A."/>
            <person name="Frisvad J.C."/>
            <person name="Nielsen K.L."/>
        </authorList>
    </citation>
    <scope>NUCLEOTIDE SEQUENCE</scope>
    <source>
        <strain evidence="2">IBT 29677</strain>
    </source>
</reference>
<dbReference type="SUPFAM" id="SSF54427">
    <property type="entry name" value="NTF2-like"/>
    <property type="match status" value="1"/>
</dbReference>
<accession>A0A9W9W764</accession>
<evidence type="ECO:0000313" key="2">
    <source>
        <dbReference type="EMBL" id="KAJ5407568.1"/>
    </source>
</evidence>
<keyword evidence="3" id="KW-1185">Reference proteome</keyword>
<evidence type="ECO:0000256" key="1">
    <source>
        <dbReference type="SAM" id="SignalP"/>
    </source>
</evidence>
<dbReference type="EMBL" id="JAPZBU010000004">
    <property type="protein sequence ID" value="KAJ5407568.1"/>
    <property type="molecule type" value="Genomic_DNA"/>
</dbReference>
<reference evidence="2" key="1">
    <citation type="submission" date="2022-12" db="EMBL/GenBank/DDBJ databases">
        <authorList>
            <person name="Petersen C."/>
        </authorList>
    </citation>
    <scope>NUCLEOTIDE SEQUENCE</scope>
    <source>
        <strain evidence="2">IBT 29677</strain>
    </source>
</reference>
<dbReference type="AlphaFoldDB" id="A0A9W9W764"/>
<keyword evidence="1" id="KW-0732">Signal</keyword>
<gene>
    <name evidence="2" type="ORF">N7509_001451</name>
</gene>
<evidence type="ECO:0000313" key="3">
    <source>
        <dbReference type="Proteomes" id="UP001147747"/>
    </source>
</evidence>
<protein>
    <recommendedName>
        <fullName evidence="4">SnoaL-like domain-containing protein</fullName>
    </recommendedName>
</protein>
<feature type="signal peptide" evidence="1">
    <location>
        <begin position="1"/>
        <end position="17"/>
    </location>
</feature>
<organism evidence="2 3">
    <name type="scientific">Penicillium cosmopolitanum</name>
    <dbReference type="NCBI Taxonomy" id="1131564"/>
    <lineage>
        <taxon>Eukaryota</taxon>
        <taxon>Fungi</taxon>
        <taxon>Dikarya</taxon>
        <taxon>Ascomycota</taxon>
        <taxon>Pezizomycotina</taxon>
        <taxon>Eurotiomycetes</taxon>
        <taxon>Eurotiomycetidae</taxon>
        <taxon>Eurotiales</taxon>
        <taxon>Aspergillaceae</taxon>
        <taxon>Penicillium</taxon>
    </lineage>
</organism>
<sequence>MHLKYFMLHSLLSSALALEGRPEISRDVVNSALDATDSKNLPFYPTTYCPGHKADENFQRQIFAHFVEMLYGEKNVSKAFETYVDSNIIEHDPVDPQDRDAIVERLNGIIPYVTTKILFQSFGDDTGLVYLKIEDDPEPIALADMYRMDGTCIVEHWDVQQARPANATNPLAMF</sequence>
<dbReference type="Gene3D" id="3.10.450.50">
    <property type="match status" value="1"/>
</dbReference>
<dbReference type="RefSeq" id="XP_056491883.1">
    <property type="nucleotide sequence ID" value="XM_056626088.1"/>
</dbReference>
<feature type="chain" id="PRO_5040767384" description="SnoaL-like domain-containing protein" evidence="1">
    <location>
        <begin position="18"/>
        <end position="174"/>
    </location>
</feature>
<dbReference type="GeneID" id="81365068"/>
<proteinExistence type="predicted"/>
<dbReference type="OrthoDB" id="2820488at2759"/>